<evidence type="ECO:0008006" key="3">
    <source>
        <dbReference type="Google" id="ProtNLM"/>
    </source>
</evidence>
<accession>A0A177LD16</accession>
<dbReference type="RefSeq" id="WP_063964253.1">
    <property type="nucleotide sequence ID" value="NZ_LQWY01000001.1"/>
</dbReference>
<gene>
    <name evidence="1" type="ORF">AWH49_00005</name>
</gene>
<evidence type="ECO:0000313" key="2">
    <source>
        <dbReference type="Proteomes" id="UP000076935"/>
    </source>
</evidence>
<keyword evidence="2" id="KW-1185">Reference proteome</keyword>
<protein>
    <recommendedName>
        <fullName evidence="3">DUF559 domain-containing protein</fullName>
    </recommendedName>
</protein>
<evidence type="ECO:0000313" key="1">
    <source>
        <dbReference type="EMBL" id="OAH63276.1"/>
    </source>
</evidence>
<dbReference type="Proteomes" id="UP000076935">
    <property type="component" value="Unassembled WGS sequence"/>
</dbReference>
<reference evidence="1 2" key="1">
    <citation type="submission" date="2016-01" db="EMBL/GenBank/DDBJ databases">
        <title>Investigation of taxonomic status of Bacillus aminovorans.</title>
        <authorList>
            <person name="Verma A."/>
            <person name="Pal Y."/>
            <person name="Krishnamurthi S."/>
        </authorList>
    </citation>
    <scope>NUCLEOTIDE SEQUENCE [LARGE SCALE GENOMIC DNA]</scope>
    <source>
        <strain evidence="1 2">DSM 1314</strain>
    </source>
</reference>
<dbReference type="Gene3D" id="3.40.960.10">
    <property type="entry name" value="VSR Endonuclease"/>
    <property type="match status" value="1"/>
</dbReference>
<dbReference type="AlphaFoldDB" id="A0A177LD16"/>
<sequence>MTFYKKRDSVIYTKFLTLPNINFPSYVHKFGGIKKICQEIGIPYLFYNQISREDILKDLQRVYCEQGEISKTTYENHGIYACIVVRREFGGFNKAFELIGAPINMHKKISKNDLLDDIKLFCENNHTTSSTAYRKRGKYSQPTIDRYGGWCTLLKEVGLKPSNEKIGLELMKIEILALFNEHGFISRQLINDNCSFKYQALRYHLGGRKEISKFLGVDNAFLKRISTNAQLIENIIKKHFGDKDLKSEKTWKWLINPKTGNHLYADIYIKSLNLVIEYDGEQHFKYIPYFHKTFERYLEQVKRDEIKTNLLCEKKVPLIRFRFDDEITEKSILAKLFPYLN</sequence>
<proteinExistence type="predicted"/>
<organism evidence="1 2">
    <name type="scientific">Domibacillus aminovorans</name>
    <dbReference type="NCBI Taxonomy" id="29332"/>
    <lineage>
        <taxon>Bacteria</taxon>
        <taxon>Bacillati</taxon>
        <taxon>Bacillota</taxon>
        <taxon>Bacilli</taxon>
        <taxon>Bacillales</taxon>
        <taxon>Bacillaceae</taxon>
        <taxon>Domibacillus</taxon>
    </lineage>
</organism>
<comment type="caution">
    <text evidence="1">The sequence shown here is derived from an EMBL/GenBank/DDBJ whole genome shotgun (WGS) entry which is preliminary data.</text>
</comment>
<name>A0A177LD16_9BACI</name>
<dbReference type="EMBL" id="LQWY01000001">
    <property type="protein sequence ID" value="OAH63276.1"/>
    <property type="molecule type" value="Genomic_DNA"/>
</dbReference>